<evidence type="ECO:0000313" key="2">
    <source>
        <dbReference type="Proteomes" id="UP001163321"/>
    </source>
</evidence>
<accession>A0ACC0W9U7</accession>
<protein>
    <submittedName>
        <fullName evidence="1">Uncharacterized protein</fullName>
    </submittedName>
</protein>
<dbReference type="EMBL" id="CM047582">
    <property type="protein sequence ID" value="KAI9914869.1"/>
    <property type="molecule type" value="Genomic_DNA"/>
</dbReference>
<dbReference type="Proteomes" id="UP001163321">
    <property type="component" value="Chromosome 3"/>
</dbReference>
<reference evidence="1 2" key="1">
    <citation type="journal article" date="2022" name="bioRxiv">
        <title>The genome of the oomycete Peronosclerospora sorghi, a cosmopolitan pathogen of maize and sorghum, is inflated with dispersed pseudogenes.</title>
        <authorList>
            <person name="Fletcher K."/>
            <person name="Martin F."/>
            <person name="Isakeit T."/>
            <person name="Cavanaugh K."/>
            <person name="Magill C."/>
            <person name="Michelmore R."/>
        </authorList>
    </citation>
    <scope>NUCLEOTIDE SEQUENCE [LARGE SCALE GENOMIC DNA]</scope>
    <source>
        <strain evidence="1">P6</strain>
    </source>
</reference>
<proteinExistence type="predicted"/>
<keyword evidence="2" id="KW-1185">Reference proteome</keyword>
<evidence type="ECO:0000313" key="1">
    <source>
        <dbReference type="EMBL" id="KAI9914869.1"/>
    </source>
</evidence>
<comment type="caution">
    <text evidence="1">The sequence shown here is derived from an EMBL/GenBank/DDBJ whole genome shotgun (WGS) entry which is preliminary data.</text>
</comment>
<name>A0ACC0W9U7_9STRA</name>
<organism evidence="1 2">
    <name type="scientific">Peronosclerospora sorghi</name>
    <dbReference type="NCBI Taxonomy" id="230839"/>
    <lineage>
        <taxon>Eukaryota</taxon>
        <taxon>Sar</taxon>
        <taxon>Stramenopiles</taxon>
        <taxon>Oomycota</taxon>
        <taxon>Peronosporomycetes</taxon>
        <taxon>Peronosporales</taxon>
        <taxon>Peronosporaceae</taxon>
        <taxon>Peronosclerospora</taxon>
    </lineage>
</organism>
<sequence>MWIPVHKTWRLNESHYGALTGLDKQATVEKHDAEKVLEWRGSYNITPPDLDTSSEYYPGNYINLRALVKNLDNISEDNITGLNIPTGAPLVYHLDENLKPITHKDAIKPLTTFYLGDQDEIRVRILGVKNQTK</sequence>
<gene>
    <name evidence="1" type="ORF">PsorP6_007234</name>
</gene>